<evidence type="ECO:0000256" key="4">
    <source>
        <dbReference type="SAM" id="SignalP"/>
    </source>
</evidence>
<dbReference type="AlphaFoldDB" id="A0A285NQ12"/>
<dbReference type="PANTHER" id="PTHR35089:SF1">
    <property type="entry name" value="CHAPERONE PROTEIN SKP"/>
    <property type="match status" value="1"/>
</dbReference>
<dbReference type="OrthoDB" id="14739at2"/>
<name>A0A285NQ12_9AQUI</name>
<comment type="similarity">
    <text evidence="1">Belongs to the Skp family.</text>
</comment>
<dbReference type="InterPro" id="IPR005632">
    <property type="entry name" value="Chaperone_Skp"/>
</dbReference>
<evidence type="ECO:0000256" key="1">
    <source>
        <dbReference type="ARBA" id="ARBA00009091"/>
    </source>
</evidence>
<reference evidence="6" key="1">
    <citation type="submission" date="2017-09" db="EMBL/GenBank/DDBJ databases">
        <authorList>
            <person name="Varghese N."/>
            <person name="Submissions S."/>
        </authorList>
    </citation>
    <scope>NUCLEOTIDE SEQUENCE [LARGE SCALE GENOMIC DNA]</scope>
    <source>
        <strain evidence="6">DSM 15103</strain>
    </source>
</reference>
<evidence type="ECO:0000313" key="5">
    <source>
        <dbReference type="EMBL" id="SNZ09936.1"/>
    </source>
</evidence>
<feature type="coiled-coil region" evidence="3">
    <location>
        <begin position="41"/>
        <end position="117"/>
    </location>
</feature>
<dbReference type="GO" id="GO:0050821">
    <property type="term" value="P:protein stabilization"/>
    <property type="evidence" value="ECO:0007669"/>
    <property type="project" value="TreeGrafter"/>
</dbReference>
<dbReference type="GO" id="GO:0005829">
    <property type="term" value="C:cytosol"/>
    <property type="evidence" value="ECO:0007669"/>
    <property type="project" value="TreeGrafter"/>
</dbReference>
<dbReference type="SUPFAM" id="SSF111384">
    <property type="entry name" value="OmpH-like"/>
    <property type="match status" value="1"/>
</dbReference>
<dbReference type="InterPro" id="IPR024930">
    <property type="entry name" value="Skp_dom_sf"/>
</dbReference>
<evidence type="ECO:0000256" key="3">
    <source>
        <dbReference type="SAM" id="Coils"/>
    </source>
</evidence>
<feature type="signal peptide" evidence="4">
    <location>
        <begin position="1"/>
        <end position="19"/>
    </location>
</feature>
<evidence type="ECO:0000313" key="6">
    <source>
        <dbReference type="Proteomes" id="UP000219036"/>
    </source>
</evidence>
<sequence length="166" mass="19408">MKKSLVFVLFFFLTGYVFAQNIAYVDIQKVMNQSKKGQEYKKEIESKVKYYQKKLEEIDKKISQIEKQLESPVLSDEAKKKKRKELEELKEKGRNIQQNAEEELSKMKAKAERELVLKIKEITEKYAKEKNLDLVFIGGAIGGVVYHDKTVDITEEILKRLDGEKN</sequence>
<dbReference type="GO" id="GO:0051082">
    <property type="term" value="F:unfolded protein binding"/>
    <property type="evidence" value="ECO:0007669"/>
    <property type="project" value="InterPro"/>
</dbReference>
<keyword evidence="2 4" id="KW-0732">Signal</keyword>
<accession>A0A285NQ12</accession>
<protein>
    <submittedName>
        <fullName evidence="5">Periplasmic chaperone for outer membrane proteins Skp</fullName>
    </submittedName>
</protein>
<dbReference type="PANTHER" id="PTHR35089">
    <property type="entry name" value="CHAPERONE PROTEIN SKP"/>
    <property type="match status" value="1"/>
</dbReference>
<feature type="chain" id="PRO_5013193770" evidence="4">
    <location>
        <begin position="20"/>
        <end position="166"/>
    </location>
</feature>
<evidence type="ECO:0000256" key="2">
    <source>
        <dbReference type="ARBA" id="ARBA00022729"/>
    </source>
</evidence>
<keyword evidence="6" id="KW-1185">Reference proteome</keyword>
<organism evidence="5 6">
    <name type="scientific">Persephonella hydrogeniphila</name>
    <dbReference type="NCBI Taxonomy" id="198703"/>
    <lineage>
        <taxon>Bacteria</taxon>
        <taxon>Pseudomonadati</taxon>
        <taxon>Aquificota</taxon>
        <taxon>Aquificia</taxon>
        <taxon>Aquificales</taxon>
        <taxon>Hydrogenothermaceae</taxon>
        <taxon>Persephonella</taxon>
    </lineage>
</organism>
<dbReference type="Gene3D" id="3.30.910.20">
    <property type="entry name" value="Skp domain"/>
    <property type="match status" value="1"/>
</dbReference>
<keyword evidence="3" id="KW-0175">Coiled coil</keyword>
<proteinExistence type="inferred from homology"/>
<gene>
    <name evidence="5" type="ORF">SAMN06265182_1672</name>
</gene>
<dbReference type="SMART" id="SM00935">
    <property type="entry name" value="OmpH"/>
    <property type="match status" value="1"/>
</dbReference>
<dbReference type="Proteomes" id="UP000219036">
    <property type="component" value="Unassembled WGS sequence"/>
</dbReference>
<dbReference type="Pfam" id="PF03938">
    <property type="entry name" value="OmpH"/>
    <property type="match status" value="1"/>
</dbReference>
<dbReference type="EMBL" id="OBEI01000008">
    <property type="protein sequence ID" value="SNZ09936.1"/>
    <property type="molecule type" value="Genomic_DNA"/>
</dbReference>
<dbReference type="RefSeq" id="WP_097000829.1">
    <property type="nucleotide sequence ID" value="NZ_OBEI01000008.1"/>
</dbReference>